<dbReference type="KEGG" id="api:100160226"/>
<feature type="region of interest" description="Disordered" evidence="1">
    <location>
        <begin position="84"/>
        <end position="138"/>
    </location>
</feature>
<sequence>MNMKFYIIKPLYTALFSVIIFAALSSSFSDLKYFTTEDGKEYVNSTYEIVRGGNKVLFIDSYSIPGLESYRKLTPKEKLVVQNLQKSGKGGKLRVAGNNKEQSEKERQQRDAINKEDRRQHDAEKEKERRQSNRGKGVTNFNITKKYNIFSCITSLLRRIFKL</sequence>
<evidence type="ECO:0000313" key="3">
    <source>
        <dbReference type="EnsemblMetazoa" id="NP_001233093.1"/>
    </source>
</evidence>
<evidence type="ECO:0000256" key="1">
    <source>
        <dbReference type="SAM" id="MobiDB-lite"/>
    </source>
</evidence>
<dbReference type="Proteomes" id="UP000007819">
    <property type="component" value="Chromosome A1"/>
</dbReference>
<protein>
    <submittedName>
        <fullName evidence="2">ACYPI001541 protein</fullName>
    </submittedName>
</protein>
<reference evidence="4" key="2">
    <citation type="submission" date="2010-06" db="EMBL/GenBank/DDBJ databases">
        <authorList>
            <person name="Jiang H."/>
            <person name="Abraham K."/>
            <person name="Ali S."/>
            <person name="Alsbrooks S.L."/>
            <person name="Anim B.N."/>
            <person name="Anosike U.S."/>
            <person name="Attaway T."/>
            <person name="Bandaranaike D.P."/>
            <person name="Battles P.K."/>
            <person name="Bell S.N."/>
            <person name="Bell A.V."/>
            <person name="Beltran B."/>
            <person name="Bickham C."/>
            <person name="Bustamante Y."/>
            <person name="Caleb T."/>
            <person name="Canada A."/>
            <person name="Cardenas V."/>
            <person name="Carter K."/>
            <person name="Chacko J."/>
            <person name="Chandrabose M.N."/>
            <person name="Chavez D."/>
            <person name="Chavez A."/>
            <person name="Chen L."/>
            <person name="Chu H.-S."/>
            <person name="Claassen K.J."/>
            <person name="Cockrell R."/>
            <person name="Collins M."/>
            <person name="Cooper J.A."/>
            <person name="Cree A."/>
            <person name="Curry S.M."/>
            <person name="Da Y."/>
            <person name="Dao M.D."/>
            <person name="Das B."/>
            <person name="Davila M.-L."/>
            <person name="Davy-Carroll L."/>
            <person name="Denson S."/>
            <person name="Dinh H."/>
            <person name="Ebong V.E."/>
            <person name="Edwards J.R."/>
            <person name="Egan A."/>
            <person name="El-Daye J."/>
            <person name="Escobedo L."/>
            <person name="Fernandez S."/>
            <person name="Fernando P.R."/>
            <person name="Flagg N."/>
            <person name="Forbes L.D."/>
            <person name="Fowler R.G."/>
            <person name="Fu Q."/>
            <person name="Gabisi R.A."/>
            <person name="Ganer J."/>
            <person name="Garbino Pronczuk A."/>
            <person name="Garcia R.M."/>
            <person name="Garner T."/>
            <person name="Garrett T.E."/>
            <person name="Gonzalez D.A."/>
            <person name="Hamid H."/>
            <person name="Hawkins E.S."/>
            <person name="Hirani K."/>
            <person name="Hogues M.E."/>
            <person name="Hollins B."/>
            <person name="Hsiao C.-H."/>
            <person name="Jabil R."/>
            <person name="James M.L."/>
            <person name="Jhangiani S.N."/>
            <person name="Johnson B."/>
            <person name="Johnson Q."/>
            <person name="Joshi V."/>
            <person name="Kalu J.B."/>
            <person name="Kam C."/>
            <person name="Kashfia A."/>
            <person name="Keebler J."/>
            <person name="Kisamo H."/>
            <person name="Kovar C.L."/>
            <person name="Lago L.A."/>
            <person name="Lai C.-Y."/>
            <person name="Laidlaw J."/>
            <person name="Lara F."/>
            <person name="Le T.-K."/>
            <person name="Lee S.L."/>
            <person name="Legall F.H."/>
            <person name="Lemon S.J."/>
            <person name="Lewis L.R."/>
            <person name="Li B."/>
            <person name="Liu Y."/>
            <person name="Liu Y.-S."/>
            <person name="Lopez J."/>
            <person name="Lozado R.J."/>
            <person name="Lu J."/>
            <person name="Madu R.C."/>
            <person name="Maheshwari M."/>
            <person name="Maheshwari R."/>
            <person name="Malloy K."/>
            <person name="Martinez E."/>
            <person name="Mathew T."/>
            <person name="Mercado I.C."/>
            <person name="Mercado C."/>
            <person name="Meyer B."/>
            <person name="Montgomery K."/>
            <person name="Morgan M.B."/>
            <person name="Munidasa M."/>
            <person name="Nazareth L.V."/>
            <person name="Nelson J."/>
            <person name="Ng B.M."/>
            <person name="Nguyen N.B."/>
            <person name="Nguyen P.Q."/>
            <person name="Nguyen T."/>
            <person name="Obregon M."/>
            <person name="Okwuonu G.O."/>
            <person name="Onwere C.G."/>
            <person name="Orozco G."/>
            <person name="Parra A."/>
            <person name="Patel S."/>
            <person name="Patil S."/>
            <person name="Perez A."/>
            <person name="Perez Y."/>
            <person name="Pham C."/>
            <person name="Primus E.L."/>
            <person name="Pu L.-L."/>
            <person name="Puazo M."/>
            <person name="Qin X."/>
            <person name="Quiroz J.B."/>
            <person name="Reese J."/>
            <person name="Richards S."/>
            <person name="Rives C.M."/>
            <person name="Robberts R."/>
            <person name="Ruiz S.J."/>
            <person name="Ruiz M.J."/>
            <person name="Santibanez J."/>
            <person name="Schneider B.W."/>
            <person name="Sisson I."/>
            <person name="Smith M."/>
            <person name="Sodergren E."/>
            <person name="Song X.-Z."/>
            <person name="Song B.B."/>
            <person name="Summersgill H."/>
            <person name="Thelus R."/>
            <person name="Thornton R.D."/>
            <person name="Trejos Z.Y."/>
            <person name="Usmani K."/>
            <person name="Vattathil S."/>
            <person name="Villasana D."/>
            <person name="Walker D.L."/>
            <person name="Wang S."/>
            <person name="Wang K."/>
            <person name="White C.S."/>
            <person name="Williams A.C."/>
            <person name="Williamson J."/>
            <person name="Wilson K."/>
            <person name="Woghiren I.O."/>
            <person name="Woodworth J.R."/>
            <person name="Worley K.C."/>
            <person name="Wright R.A."/>
            <person name="Wu W."/>
            <person name="Young L."/>
            <person name="Zhang L."/>
            <person name="Zhang J."/>
            <person name="Zhu Y."/>
            <person name="Muzny D.M."/>
            <person name="Weinstock G."/>
            <person name="Gibbs R.A."/>
        </authorList>
    </citation>
    <scope>NUCLEOTIDE SEQUENCE [LARGE SCALE GENOMIC DNA]</scope>
    <source>
        <strain evidence="4">LSR1</strain>
    </source>
</reference>
<reference evidence="2" key="1">
    <citation type="submission" date="2009-06" db="EMBL/GenBank/DDBJ databases">
        <title>A full-length cDNA resource of the pea aphid, Acyrthosiphon pisum.</title>
        <authorList>
            <person name="Shigenobu S."/>
            <person name="Nakabachi A."/>
            <person name="Richards S."/>
        </authorList>
    </citation>
    <scope>NUCLEOTIDE SEQUENCE</scope>
    <source>
        <strain evidence="2">LSR1</strain>
        <tissue evidence="2">Whole body</tissue>
    </source>
</reference>
<organism evidence="2">
    <name type="scientific">Acyrthosiphon pisum</name>
    <name type="common">Pea aphid</name>
    <dbReference type="NCBI Taxonomy" id="7029"/>
    <lineage>
        <taxon>Eukaryota</taxon>
        <taxon>Metazoa</taxon>
        <taxon>Ecdysozoa</taxon>
        <taxon>Arthropoda</taxon>
        <taxon>Hexapoda</taxon>
        <taxon>Insecta</taxon>
        <taxon>Pterygota</taxon>
        <taxon>Neoptera</taxon>
        <taxon>Paraneoptera</taxon>
        <taxon>Hemiptera</taxon>
        <taxon>Sternorrhyncha</taxon>
        <taxon>Aphidomorpha</taxon>
        <taxon>Aphidoidea</taxon>
        <taxon>Aphididae</taxon>
        <taxon>Macrosiphini</taxon>
        <taxon>Acyrthosiphon</taxon>
    </lineage>
</organism>
<feature type="compositionally biased region" description="Basic and acidic residues" evidence="1">
    <location>
        <begin position="101"/>
        <end position="131"/>
    </location>
</feature>
<dbReference type="HOGENOM" id="CLU_1628371_0_0_1"/>
<evidence type="ECO:0000313" key="2">
    <source>
        <dbReference type="EMBL" id="BAH71025.1"/>
    </source>
</evidence>
<proteinExistence type="evidence at transcript level"/>
<dbReference type="EnsemblMetazoa" id="NM_001246164.2">
    <property type="protein sequence ID" value="NP_001233093.1"/>
    <property type="gene ID" value="LOC100160226"/>
</dbReference>
<evidence type="ECO:0000313" key="4">
    <source>
        <dbReference type="Proteomes" id="UP000007819"/>
    </source>
</evidence>
<dbReference type="InParanoid" id="C4WT05"/>
<accession>J9JMU3</accession>
<reference evidence="3" key="3">
    <citation type="submission" date="2022-06" db="UniProtKB">
        <authorList>
            <consortium name="EnsemblMetazoa"/>
        </authorList>
    </citation>
    <scope>IDENTIFICATION</scope>
</reference>
<gene>
    <name evidence="2" type="primary">ACYPI001541</name>
    <name evidence="3" type="synonym">100160226</name>
</gene>
<accession>C4WT05</accession>
<dbReference type="OrthoDB" id="6630476at2759"/>
<name>C4WT05_ACYPI</name>
<dbReference type="eggNOG" id="ENOG502QTZX">
    <property type="taxonomic scope" value="Eukaryota"/>
</dbReference>
<dbReference type="EMBL" id="AK340408">
    <property type="protein sequence ID" value="BAH71025.1"/>
    <property type="molecule type" value="mRNA"/>
</dbReference>
<dbReference type="AlphaFoldDB" id="C4WT05"/>
<keyword evidence="4" id="KW-1185">Reference proteome</keyword>